<organism evidence="1 2">
    <name type="scientific">Mythimna loreyi</name>
    <dbReference type="NCBI Taxonomy" id="667449"/>
    <lineage>
        <taxon>Eukaryota</taxon>
        <taxon>Metazoa</taxon>
        <taxon>Ecdysozoa</taxon>
        <taxon>Arthropoda</taxon>
        <taxon>Hexapoda</taxon>
        <taxon>Insecta</taxon>
        <taxon>Pterygota</taxon>
        <taxon>Neoptera</taxon>
        <taxon>Endopterygota</taxon>
        <taxon>Lepidoptera</taxon>
        <taxon>Glossata</taxon>
        <taxon>Ditrysia</taxon>
        <taxon>Noctuoidea</taxon>
        <taxon>Noctuidae</taxon>
        <taxon>Noctuinae</taxon>
        <taxon>Hadenini</taxon>
        <taxon>Mythimna</taxon>
    </lineage>
</organism>
<proteinExistence type="predicted"/>
<reference evidence="1" key="1">
    <citation type="submission" date="2023-03" db="EMBL/GenBank/DDBJ databases">
        <title>Chromosome-level genomes of two armyworms, Mythimna separata and Mythimna loreyi, provide insights into the biosynthesis and reception of sex pheromones.</title>
        <authorList>
            <person name="Zhao H."/>
        </authorList>
    </citation>
    <scope>NUCLEOTIDE SEQUENCE</scope>
    <source>
        <strain evidence="1">BeijingLab</strain>
    </source>
</reference>
<comment type="caution">
    <text evidence="1">The sequence shown here is derived from an EMBL/GenBank/DDBJ whole genome shotgun (WGS) entry which is preliminary data.</text>
</comment>
<protein>
    <submittedName>
        <fullName evidence="1">Uncharacterized protein</fullName>
    </submittedName>
</protein>
<dbReference type="Proteomes" id="UP001231649">
    <property type="component" value="Chromosome 31"/>
</dbReference>
<evidence type="ECO:0000313" key="2">
    <source>
        <dbReference type="Proteomes" id="UP001231649"/>
    </source>
</evidence>
<sequence>MSVREEDRQKNSCSGRGLGIAAAAIGVGVGAALYYLFSKRQENPSSEGSSSDWHCERQQAFRTSESDDSYTTISEHDTSDTSMNPSEESFIVCDDDNSVNADDSASEEDSHMDTDDEEVTSESTESNRDSDLEEAIAMSLDMYRDSSFEATSPRTSDSESDHTEWDITATSSGVPDGMSWLSLLQEGIATRVRRNRKKTQAELMAIKRQEAFRERSWTLEECSICFDVMLRNQDVTSLPCAHNFHTDCIMPWLQEKQTCPNCRKVAE</sequence>
<evidence type="ECO:0000313" key="1">
    <source>
        <dbReference type="EMBL" id="KAJ8705783.1"/>
    </source>
</evidence>
<accession>A0ACC2Q177</accession>
<gene>
    <name evidence="1" type="ORF">PYW08_012829</name>
</gene>
<keyword evidence="2" id="KW-1185">Reference proteome</keyword>
<name>A0ACC2Q177_9NEOP</name>
<dbReference type="EMBL" id="CM056807">
    <property type="protein sequence ID" value="KAJ8705783.1"/>
    <property type="molecule type" value="Genomic_DNA"/>
</dbReference>